<dbReference type="PANTHER" id="PTHR30265:SF4">
    <property type="entry name" value="KOW MOTIF FAMILY PROTEIN, EXPRESSED"/>
    <property type="match status" value="1"/>
</dbReference>
<evidence type="ECO:0000256" key="2">
    <source>
        <dbReference type="ARBA" id="ARBA00023015"/>
    </source>
</evidence>
<proteinExistence type="predicted"/>
<dbReference type="Pfam" id="PF02357">
    <property type="entry name" value="NusG"/>
    <property type="match status" value="1"/>
</dbReference>
<evidence type="ECO:0000313" key="6">
    <source>
        <dbReference type="Proteomes" id="UP001055114"/>
    </source>
</evidence>
<evidence type="ECO:0000256" key="3">
    <source>
        <dbReference type="ARBA" id="ARBA00023163"/>
    </source>
</evidence>
<dbReference type="CDD" id="cd09895">
    <property type="entry name" value="NGN_SP_UpxY"/>
    <property type="match status" value="1"/>
</dbReference>
<dbReference type="GO" id="GO:0031564">
    <property type="term" value="P:transcription antitermination"/>
    <property type="evidence" value="ECO:0007669"/>
    <property type="project" value="UniProtKB-KW"/>
</dbReference>
<comment type="caution">
    <text evidence="5">The sequence shown here is derived from an EMBL/GenBank/DDBJ whole genome shotgun (WGS) entry which is preliminary data.</text>
</comment>
<dbReference type="PANTHER" id="PTHR30265">
    <property type="entry name" value="RHO-INTERACTING TRANSCRIPTION TERMINATION FACTOR NUSG"/>
    <property type="match status" value="1"/>
</dbReference>
<keyword evidence="2" id="KW-0805">Transcription regulation</keyword>
<dbReference type="InterPro" id="IPR006645">
    <property type="entry name" value="NGN-like_dom"/>
</dbReference>
<dbReference type="AlphaFoldDB" id="A0AA37K8Y2"/>
<keyword evidence="1" id="KW-0889">Transcription antitermination</keyword>
<name>A0AA37K8Y2_9BACT</name>
<sequence>MEKKELKINADKTSWYVLYTAPRAEKQVRDRINALGVECWLPLHRAPRVWSDRVKIVELPLFNSYLFVRCTDPELRNLTRVYGVARIVYYNGKPAVVRQKEIDAIQDFLDQASEHALCPGEEVEILCGAMKHVSGKVKKIKKNHLVLYLEQLGATVCVKLDDVARVDRLK</sequence>
<dbReference type="Proteomes" id="UP001055114">
    <property type="component" value="Unassembled WGS sequence"/>
</dbReference>
<reference evidence="5" key="1">
    <citation type="submission" date="2022-01" db="EMBL/GenBank/DDBJ databases">
        <title>Novel bile acid biosynthetic pathways are enriched in the microbiome of centenarians.</title>
        <authorList>
            <person name="Sato Y."/>
            <person name="Atarashi K."/>
            <person name="Plichta R.D."/>
            <person name="Arai Y."/>
            <person name="Sasajima S."/>
            <person name="Kearney M.S."/>
            <person name="Suda W."/>
            <person name="Takeshita K."/>
            <person name="Sasaki T."/>
            <person name="Okamoto S."/>
            <person name="Skelly N.A."/>
            <person name="Okamura Y."/>
            <person name="Vlamakis H."/>
            <person name="Li Y."/>
            <person name="Tanoue T."/>
            <person name="Takei H."/>
            <person name="Nittono H."/>
            <person name="Narushima S."/>
            <person name="Irie J."/>
            <person name="Itoh H."/>
            <person name="Moriya K."/>
            <person name="Sugiura Y."/>
            <person name="Suematsu M."/>
            <person name="Moritoki N."/>
            <person name="Shibata S."/>
            <person name="Littman R.D."/>
            <person name="Fischbach A.M."/>
            <person name="Uwamino Y."/>
            <person name="Inoue T."/>
            <person name="Honda A."/>
            <person name="Hattori M."/>
            <person name="Murai T."/>
            <person name="Xavier J.R."/>
            <person name="Hirose N."/>
            <person name="Honda K."/>
        </authorList>
    </citation>
    <scope>NUCLEOTIDE SEQUENCE</scope>
    <source>
        <strain evidence="5">CE91-St3</strain>
    </source>
</reference>
<dbReference type="Gene3D" id="3.30.70.940">
    <property type="entry name" value="NusG, N-terminal domain"/>
    <property type="match status" value="1"/>
</dbReference>
<dbReference type="SUPFAM" id="SSF82679">
    <property type="entry name" value="N-utilization substance G protein NusG, N-terminal domain"/>
    <property type="match status" value="1"/>
</dbReference>
<accession>A0AA37K8Y2</accession>
<dbReference type="SMART" id="SM00738">
    <property type="entry name" value="NGN"/>
    <property type="match status" value="1"/>
</dbReference>
<keyword evidence="3" id="KW-0804">Transcription</keyword>
<evidence type="ECO:0000313" key="5">
    <source>
        <dbReference type="EMBL" id="GKH71358.1"/>
    </source>
</evidence>
<dbReference type="InterPro" id="IPR043425">
    <property type="entry name" value="NusG-like"/>
</dbReference>
<dbReference type="NCBIfam" id="NF033644">
    <property type="entry name" value="antiterm_UpxY"/>
    <property type="match status" value="1"/>
</dbReference>
<feature type="domain" description="NusG-like N-terminal" evidence="4">
    <location>
        <begin position="12"/>
        <end position="109"/>
    </location>
</feature>
<dbReference type="GO" id="GO:0006354">
    <property type="term" value="P:DNA-templated transcription elongation"/>
    <property type="evidence" value="ECO:0007669"/>
    <property type="project" value="InterPro"/>
</dbReference>
<dbReference type="EMBL" id="BQNZ01000001">
    <property type="protein sequence ID" value="GKH71358.1"/>
    <property type="molecule type" value="Genomic_DNA"/>
</dbReference>
<evidence type="ECO:0000259" key="4">
    <source>
        <dbReference type="SMART" id="SM00738"/>
    </source>
</evidence>
<dbReference type="InterPro" id="IPR036735">
    <property type="entry name" value="NGN_dom_sf"/>
</dbReference>
<gene>
    <name evidence="5" type="ORF">CE91St3_12210</name>
</gene>
<protein>
    <submittedName>
        <fullName evidence="5">Transcriptional regulator</fullName>
    </submittedName>
</protein>
<organism evidence="5 6">
    <name type="scientific">Parabacteroides merdae</name>
    <dbReference type="NCBI Taxonomy" id="46503"/>
    <lineage>
        <taxon>Bacteria</taxon>
        <taxon>Pseudomonadati</taxon>
        <taxon>Bacteroidota</taxon>
        <taxon>Bacteroidia</taxon>
        <taxon>Bacteroidales</taxon>
        <taxon>Tannerellaceae</taxon>
        <taxon>Parabacteroides</taxon>
    </lineage>
</organism>
<evidence type="ECO:0000256" key="1">
    <source>
        <dbReference type="ARBA" id="ARBA00022814"/>
    </source>
</evidence>